<dbReference type="PROSITE" id="PS51194">
    <property type="entry name" value="HELICASE_CTER"/>
    <property type="match status" value="1"/>
</dbReference>
<gene>
    <name evidence="20" type="primary">recQ</name>
    <name evidence="20" type="ORF">NCTC12020_01862</name>
</gene>
<keyword evidence="7 20" id="KW-0378">Hydrolase</keyword>
<evidence type="ECO:0000256" key="5">
    <source>
        <dbReference type="ARBA" id="ARBA00022741"/>
    </source>
</evidence>
<dbReference type="CDD" id="cd17920">
    <property type="entry name" value="DEXHc_RecQ"/>
    <property type="match status" value="1"/>
</dbReference>
<dbReference type="NCBIfam" id="TIGR01389">
    <property type="entry name" value="recQ"/>
    <property type="match status" value="1"/>
</dbReference>
<evidence type="ECO:0000256" key="15">
    <source>
        <dbReference type="ARBA" id="ARBA00034617"/>
    </source>
</evidence>
<evidence type="ECO:0000313" key="20">
    <source>
        <dbReference type="EMBL" id="SUP44851.1"/>
    </source>
</evidence>
<evidence type="ECO:0000256" key="11">
    <source>
        <dbReference type="ARBA" id="ARBA00023125"/>
    </source>
</evidence>
<dbReference type="InterPro" id="IPR010997">
    <property type="entry name" value="HRDC-like_sf"/>
</dbReference>
<comment type="cofactor">
    <cofactor evidence="2">
        <name>Zn(2+)</name>
        <dbReference type="ChEBI" id="CHEBI:29105"/>
    </cofactor>
</comment>
<dbReference type="FunFam" id="3.40.50.300:FF:001389">
    <property type="entry name" value="ATP-dependent DNA helicase RecQ"/>
    <property type="match status" value="1"/>
</dbReference>
<dbReference type="NCBIfam" id="TIGR00614">
    <property type="entry name" value="recQ_fam"/>
    <property type="match status" value="1"/>
</dbReference>
<dbReference type="GO" id="GO:0006281">
    <property type="term" value="P:DNA repair"/>
    <property type="evidence" value="ECO:0007669"/>
    <property type="project" value="UniProtKB-KW"/>
</dbReference>
<sequence length="621" mass="70223">MAHPAAEAALQHYFGYATFRPAQEVPVASLLAGKDILAIMPTGAGKSICFQIPALLKRGLTIVFSPLISLMQDQVDGLRMQKIPAAYLNSTQEQEESTQILRALRANRVKLLYLAPERLSSEWFQNFLKELPIEQIIIDEAHCVSQWGHDFRPSYQLIAPFIDTLPRRPVIGAFTASATREVEADMKRLLGLQEATVHVTGFDRPNLSFEVVQPERKLPYVLQFVAQHSEENGIIYCATRKDVEMVYGELAKRGVEVGYYHAGLSDEVRKLQQDRYAYDKVKVMVATSAFGMGIDKSNVRYVLHYQMPRNMESYYQEAGRAGRDGGASKCVLLYSGRDVMIHKYLINESVHEPERRRIEMSKLQQMINYCFTSDCLRKYMLTYFGETVPWSRCDNCGSCLNKGALRDLTKEARYIFKAVLDTEERYGAAMITDIVGGNRTDRIVRYGWDRLPVFGTLRDMDDRDIKGLIRQFTSLGYLECASGKYPILSITPAGEAVLDGHAKVTEVRRQIVTVRPDGPRQNGLSGDNRFSKTGKSWGQGIKSGSNKPNLFEALRQHRKELSTQLKVPPYLIFPDTVLIDMASMKPQTLADLYKIKGIGETKLQRFGLSFLKVINTFTKEG</sequence>
<evidence type="ECO:0000259" key="17">
    <source>
        <dbReference type="PROSITE" id="PS50967"/>
    </source>
</evidence>
<dbReference type="SMART" id="SM00487">
    <property type="entry name" value="DEXDc"/>
    <property type="match status" value="1"/>
</dbReference>
<evidence type="ECO:0000256" key="4">
    <source>
        <dbReference type="ARBA" id="ARBA00022723"/>
    </source>
</evidence>
<dbReference type="InterPro" id="IPR036388">
    <property type="entry name" value="WH-like_DNA-bd_sf"/>
</dbReference>
<dbReference type="InterPro" id="IPR014001">
    <property type="entry name" value="Helicase_ATP-bd"/>
</dbReference>
<feature type="domain" description="HRDC" evidence="17">
    <location>
        <begin position="544"/>
        <end position="621"/>
    </location>
</feature>
<dbReference type="AlphaFoldDB" id="A0A380NML8"/>
<dbReference type="PANTHER" id="PTHR13710:SF105">
    <property type="entry name" value="ATP-DEPENDENT DNA HELICASE Q1"/>
    <property type="match status" value="1"/>
</dbReference>
<evidence type="ECO:0000256" key="14">
    <source>
        <dbReference type="ARBA" id="ARBA00023235"/>
    </source>
</evidence>
<protein>
    <recommendedName>
        <fullName evidence="16">DNA helicase RecQ</fullName>
        <ecNumber evidence="16">5.6.2.4</ecNumber>
    </recommendedName>
</protein>
<dbReference type="Gene3D" id="1.10.150.80">
    <property type="entry name" value="HRDC domain"/>
    <property type="match status" value="1"/>
</dbReference>
<keyword evidence="14" id="KW-0413">Isomerase</keyword>
<dbReference type="Pfam" id="PF09382">
    <property type="entry name" value="RQC"/>
    <property type="match status" value="1"/>
</dbReference>
<keyword evidence="4" id="KW-0479">Metal-binding</keyword>
<dbReference type="SMART" id="SM00490">
    <property type="entry name" value="HELICc"/>
    <property type="match status" value="1"/>
</dbReference>
<accession>A0A380NML8</accession>
<dbReference type="GO" id="GO:0046872">
    <property type="term" value="F:metal ion binding"/>
    <property type="evidence" value="ECO:0007669"/>
    <property type="project" value="UniProtKB-KW"/>
</dbReference>
<dbReference type="Gene3D" id="3.40.50.300">
    <property type="entry name" value="P-loop containing nucleotide triphosphate hydrolases"/>
    <property type="match status" value="2"/>
</dbReference>
<evidence type="ECO:0000256" key="10">
    <source>
        <dbReference type="ARBA" id="ARBA00022840"/>
    </source>
</evidence>
<dbReference type="Pfam" id="PF16124">
    <property type="entry name" value="RecQ_Zn_bind"/>
    <property type="match status" value="1"/>
</dbReference>
<dbReference type="GO" id="GO:0009378">
    <property type="term" value="F:four-way junction helicase activity"/>
    <property type="evidence" value="ECO:0007669"/>
    <property type="project" value="TreeGrafter"/>
</dbReference>
<organism evidence="20 21">
    <name type="scientific">Veillonella criceti</name>
    <dbReference type="NCBI Taxonomy" id="103891"/>
    <lineage>
        <taxon>Bacteria</taxon>
        <taxon>Bacillati</taxon>
        <taxon>Bacillota</taxon>
        <taxon>Negativicutes</taxon>
        <taxon>Veillonellales</taxon>
        <taxon>Veillonellaceae</taxon>
        <taxon>Veillonella</taxon>
    </lineage>
</organism>
<feature type="domain" description="Helicase C-terminal" evidence="19">
    <location>
        <begin position="220"/>
        <end position="369"/>
    </location>
</feature>
<comment type="cofactor">
    <cofactor evidence="1">
        <name>Mg(2+)</name>
        <dbReference type="ChEBI" id="CHEBI:18420"/>
    </cofactor>
</comment>
<dbReference type="SMART" id="SM00341">
    <property type="entry name" value="HRDC"/>
    <property type="match status" value="1"/>
</dbReference>
<dbReference type="InterPro" id="IPR001650">
    <property type="entry name" value="Helicase_C-like"/>
</dbReference>
<dbReference type="InterPro" id="IPR006293">
    <property type="entry name" value="DNA_helicase_ATP-dep_RecQ_bac"/>
</dbReference>
<dbReference type="GO" id="GO:0006260">
    <property type="term" value="P:DNA replication"/>
    <property type="evidence" value="ECO:0007669"/>
    <property type="project" value="InterPro"/>
</dbReference>
<dbReference type="SUPFAM" id="SSF52540">
    <property type="entry name" value="P-loop containing nucleoside triphosphate hydrolases"/>
    <property type="match status" value="1"/>
</dbReference>
<dbReference type="SUPFAM" id="SSF46785">
    <property type="entry name" value="Winged helix' DNA-binding domain"/>
    <property type="match status" value="1"/>
</dbReference>
<dbReference type="GO" id="GO:0009432">
    <property type="term" value="P:SOS response"/>
    <property type="evidence" value="ECO:0007669"/>
    <property type="project" value="UniProtKB-UniRule"/>
</dbReference>
<keyword evidence="12" id="KW-0233">DNA recombination</keyword>
<feature type="domain" description="Helicase ATP-binding" evidence="18">
    <location>
        <begin position="27"/>
        <end position="196"/>
    </location>
</feature>
<dbReference type="InterPro" id="IPR044876">
    <property type="entry name" value="HRDC_dom_sf"/>
</dbReference>
<evidence type="ECO:0000313" key="21">
    <source>
        <dbReference type="Proteomes" id="UP000255367"/>
    </source>
</evidence>
<dbReference type="GO" id="GO:0005737">
    <property type="term" value="C:cytoplasm"/>
    <property type="evidence" value="ECO:0007669"/>
    <property type="project" value="TreeGrafter"/>
</dbReference>
<keyword evidence="5" id="KW-0547">Nucleotide-binding</keyword>
<keyword evidence="8 20" id="KW-0347">Helicase</keyword>
<comment type="catalytic activity">
    <reaction evidence="15">
        <text>Couples ATP hydrolysis with the unwinding of duplex DNA by translocating in the 3'-5' direction.</text>
        <dbReference type="EC" id="5.6.2.4"/>
    </reaction>
</comment>
<evidence type="ECO:0000259" key="19">
    <source>
        <dbReference type="PROSITE" id="PS51194"/>
    </source>
</evidence>
<evidence type="ECO:0000256" key="7">
    <source>
        <dbReference type="ARBA" id="ARBA00022801"/>
    </source>
</evidence>
<dbReference type="InterPro" id="IPR018982">
    <property type="entry name" value="RQC_domain"/>
</dbReference>
<evidence type="ECO:0000256" key="1">
    <source>
        <dbReference type="ARBA" id="ARBA00001946"/>
    </source>
</evidence>
<proteinExistence type="inferred from homology"/>
<keyword evidence="11" id="KW-0238">DNA-binding</keyword>
<dbReference type="Pfam" id="PF00270">
    <property type="entry name" value="DEAD"/>
    <property type="match status" value="1"/>
</dbReference>
<dbReference type="InterPro" id="IPR002121">
    <property type="entry name" value="HRDC_dom"/>
</dbReference>
<dbReference type="Gene3D" id="1.10.10.10">
    <property type="entry name" value="Winged helix-like DNA-binding domain superfamily/Winged helix DNA-binding domain"/>
    <property type="match status" value="1"/>
</dbReference>
<keyword evidence="10" id="KW-0067">ATP-binding</keyword>
<dbReference type="GO" id="GO:0016787">
    <property type="term" value="F:hydrolase activity"/>
    <property type="evidence" value="ECO:0007669"/>
    <property type="project" value="UniProtKB-KW"/>
</dbReference>
<dbReference type="Pfam" id="PF00271">
    <property type="entry name" value="Helicase_C"/>
    <property type="match status" value="1"/>
</dbReference>
<dbReference type="SUPFAM" id="SSF47819">
    <property type="entry name" value="HRDC-like"/>
    <property type="match status" value="1"/>
</dbReference>
<keyword evidence="21" id="KW-1185">Reference proteome</keyword>
<dbReference type="InterPro" id="IPR027417">
    <property type="entry name" value="P-loop_NTPase"/>
</dbReference>
<dbReference type="GO" id="GO:0030894">
    <property type="term" value="C:replisome"/>
    <property type="evidence" value="ECO:0007669"/>
    <property type="project" value="TreeGrafter"/>
</dbReference>
<dbReference type="PANTHER" id="PTHR13710">
    <property type="entry name" value="DNA HELICASE RECQ FAMILY MEMBER"/>
    <property type="match status" value="1"/>
</dbReference>
<dbReference type="PROSITE" id="PS51192">
    <property type="entry name" value="HELICASE_ATP_BIND_1"/>
    <property type="match status" value="1"/>
</dbReference>
<dbReference type="InterPro" id="IPR011545">
    <property type="entry name" value="DEAD/DEAH_box_helicase_dom"/>
</dbReference>
<dbReference type="Pfam" id="PF00570">
    <property type="entry name" value="HRDC"/>
    <property type="match status" value="1"/>
</dbReference>
<dbReference type="CDD" id="cd18794">
    <property type="entry name" value="SF2_C_RecQ"/>
    <property type="match status" value="1"/>
</dbReference>
<dbReference type="RefSeq" id="WP_115310939.1">
    <property type="nucleotide sequence ID" value="NZ_UHIO01000001.1"/>
</dbReference>
<keyword evidence="6" id="KW-0227">DNA damage</keyword>
<dbReference type="GO" id="GO:0006310">
    <property type="term" value="P:DNA recombination"/>
    <property type="evidence" value="ECO:0007669"/>
    <property type="project" value="UniProtKB-UniRule"/>
</dbReference>
<name>A0A380NML8_9FIRM</name>
<dbReference type="Proteomes" id="UP000255367">
    <property type="component" value="Unassembled WGS sequence"/>
</dbReference>
<evidence type="ECO:0000256" key="6">
    <source>
        <dbReference type="ARBA" id="ARBA00022763"/>
    </source>
</evidence>
<dbReference type="OrthoDB" id="9763310at2"/>
<evidence type="ECO:0000256" key="16">
    <source>
        <dbReference type="NCBIfam" id="TIGR01389"/>
    </source>
</evidence>
<evidence type="ECO:0000256" key="12">
    <source>
        <dbReference type="ARBA" id="ARBA00023172"/>
    </source>
</evidence>
<evidence type="ECO:0000256" key="13">
    <source>
        <dbReference type="ARBA" id="ARBA00023204"/>
    </source>
</evidence>
<evidence type="ECO:0000259" key="18">
    <source>
        <dbReference type="PROSITE" id="PS51192"/>
    </source>
</evidence>
<dbReference type="GO" id="GO:0043138">
    <property type="term" value="F:3'-5' DNA helicase activity"/>
    <property type="evidence" value="ECO:0007669"/>
    <property type="project" value="UniProtKB-EC"/>
</dbReference>
<dbReference type="EMBL" id="UHIO01000001">
    <property type="protein sequence ID" value="SUP44851.1"/>
    <property type="molecule type" value="Genomic_DNA"/>
</dbReference>
<evidence type="ECO:0000256" key="3">
    <source>
        <dbReference type="ARBA" id="ARBA00005446"/>
    </source>
</evidence>
<dbReference type="InterPro" id="IPR036390">
    <property type="entry name" value="WH_DNA-bd_sf"/>
</dbReference>
<keyword evidence="13" id="KW-0234">DNA repair</keyword>
<evidence type="ECO:0000256" key="8">
    <source>
        <dbReference type="ARBA" id="ARBA00022806"/>
    </source>
</evidence>
<dbReference type="InterPro" id="IPR032284">
    <property type="entry name" value="RecQ_Zn-bd"/>
</dbReference>
<evidence type="ECO:0000256" key="2">
    <source>
        <dbReference type="ARBA" id="ARBA00001947"/>
    </source>
</evidence>
<keyword evidence="9" id="KW-0862">Zinc</keyword>
<reference evidence="20 21" key="1">
    <citation type="submission" date="2018-06" db="EMBL/GenBank/DDBJ databases">
        <authorList>
            <consortium name="Pathogen Informatics"/>
            <person name="Doyle S."/>
        </authorList>
    </citation>
    <scope>NUCLEOTIDE SEQUENCE [LARGE SCALE GENOMIC DNA]</scope>
    <source>
        <strain evidence="20 21">NCTC12020</strain>
    </source>
</reference>
<dbReference type="SMART" id="SM00956">
    <property type="entry name" value="RQC"/>
    <property type="match status" value="1"/>
</dbReference>
<dbReference type="GO" id="GO:0005524">
    <property type="term" value="F:ATP binding"/>
    <property type="evidence" value="ECO:0007669"/>
    <property type="project" value="UniProtKB-KW"/>
</dbReference>
<evidence type="ECO:0000256" key="9">
    <source>
        <dbReference type="ARBA" id="ARBA00022833"/>
    </source>
</evidence>
<comment type="similarity">
    <text evidence="3">Belongs to the helicase family. RecQ subfamily.</text>
</comment>
<dbReference type="GO" id="GO:0003677">
    <property type="term" value="F:DNA binding"/>
    <property type="evidence" value="ECO:0007669"/>
    <property type="project" value="UniProtKB-KW"/>
</dbReference>
<dbReference type="PROSITE" id="PS50967">
    <property type="entry name" value="HRDC"/>
    <property type="match status" value="1"/>
</dbReference>
<dbReference type="EC" id="5.6.2.4" evidence="16"/>
<dbReference type="InterPro" id="IPR004589">
    <property type="entry name" value="DNA_helicase_ATP-dep_RecQ"/>
</dbReference>
<dbReference type="GO" id="GO:0043590">
    <property type="term" value="C:bacterial nucleoid"/>
    <property type="evidence" value="ECO:0007669"/>
    <property type="project" value="TreeGrafter"/>
</dbReference>